<feature type="compositionally biased region" description="Basic and acidic residues" evidence="1">
    <location>
        <begin position="336"/>
        <end position="352"/>
    </location>
</feature>
<feature type="compositionally biased region" description="Polar residues" evidence="1">
    <location>
        <begin position="318"/>
        <end position="330"/>
    </location>
</feature>
<gene>
    <name evidence="3" type="ORF">B0I36DRAFT_434744</name>
</gene>
<feature type="transmembrane region" description="Helical" evidence="2">
    <location>
        <begin position="88"/>
        <end position="110"/>
    </location>
</feature>
<feature type="transmembrane region" description="Helical" evidence="2">
    <location>
        <begin position="20"/>
        <end position="38"/>
    </location>
</feature>
<keyword evidence="4" id="KW-1185">Reference proteome</keyword>
<dbReference type="AlphaFoldDB" id="A0A9P8XV44"/>
<reference evidence="3" key="1">
    <citation type="journal article" date="2021" name="Nat. Commun.">
        <title>Genetic determinants of endophytism in the Arabidopsis root mycobiome.</title>
        <authorList>
            <person name="Mesny F."/>
            <person name="Miyauchi S."/>
            <person name="Thiergart T."/>
            <person name="Pickel B."/>
            <person name="Atanasova L."/>
            <person name="Karlsson M."/>
            <person name="Huettel B."/>
            <person name="Barry K.W."/>
            <person name="Haridas S."/>
            <person name="Chen C."/>
            <person name="Bauer D."/>
            <person name="Andreopoulos W."/>
            <person name="Pangilinan J."/>
            <person name="LaButti K."/>
            <person name="Riley R."/>
            <person name="Lipzen A."/>
            <person name="Clum A."/>
            <person name="Drula E."/>
            <person name="Henrissat B."/>
            <person name="Kohler A."/>
            <person name="Grigoriev I.V."/>
            <person name="Martin F.M."/>
            <person name="Hacquard S."/>
        </authorList>
    </citation>
    <scope>NUCLEOTIDE SEQUENCE</scope>
    <source>
        <strain evidence="3">MPI-CAGE-CH-0230</strain>
    </source>
</reference>
<evidence type="ECO:0000256" key="1">
    <source>
        <dbReference type="SAM" id="MobiDB-lite"/>
    </source>
</evidence>
<sequence length="368" mass="40985">MGGLFVPDTYVHVAPSDIEMNVASMIWGVSIGFAVFTFSKGVRQTWGIWKRTRTVTAYVALIWIEWLVCFLLSPILWFYIWGSIEPSFALFVIILILWTLQIQCIIQIIINRIALLKRDRTRIRQLQWSSVLIIGLINISVFCIWIPAQLQISGTYITINYYWDRIEKAIFAIVDVSLNVYFVRLIRSKLISNGLTKYYPLFYFNCAMISVSITLDVILIASMSIGTGFVYSLFHPAVYGIKLYIELNMADLITKSVQGDNGSGAASGSGGNVYHNSSGAKQDKSGKGRGARSYWGGPGASGGDDKITAVRMKTLVTANGAGTTNSQDQEQGGIRRKVETEVVHEPKDEDAQSRTSSTEQLQKKFGIV</sequence>
<dbReference type="RefSeq" id="XP_046006949.1">
    <property type="nucleotide sequence ID" value="XM_046162725.1"/>
</dbReference>
<dbReference type="OrthoDB" id="3205825at2759"/>
<keyword evidence="2" id="KW-1133">Transmembrane helix</keyword>
<comment type="caution">
    <text evidence="3">The sequence shown here is derived from an EMBL/GenBank/DDBJ whole genome shotgun (WGS) entry which is preliminary data.</text>
</comment>
<feature type="transmembrane region" description="Helical" evidence="2">
    <location>
        <begin position="58"/>
        <end position="82"/>
    </location>
</feature>
<dbReference type="EMBL" id="JAGTJQ010000010">
    <property type="protein sequence ID" value="KAH7020748.1"/>
    <property type="molecule type" value="Genomic_DNA"/>
</dbReference>
<feature type="transmembrane region" description="Helical" evidence="2">
    <location>
        <begin position="168"/>
        <end position="186"/>
    </location>
</feature>
<feature type="transmembrane region" description="Helical" evidence="2">
    <location>
        <begin position="131"/>
        <end position="148"/>
    </location>
</feature>
<dbReference type="Proteomes" id="UP000756346">
    <property type="component" value="Unassembled WGS sequence"/>
</dbReference>
<protein>
    <submittedName>
        <fullName evidence="3">Uncharacterized protein</fullName>
    </submittedName>
</protein>
<organism evidence="3 4">
    <name type="scientific">Microdochium trichocladiopsis</name>
    <dbReference type="NCBI Taxonomy" id="1682393"/>
    <lineage>
        <taxon>Eukaryota</taxon>
        <taxon>Fungi</taxon>
        <taxon>Dikarya</taxon>
        <taxon>Ascomycota</taxon>
        <taxon>Pezizomycotina</taxon>
        <taxon>Sordariomycetes</taxon>
        <taxon>Xylariomycetidae</taxon>
        <taxon>Xylariales</taxon>
        <taxon>Microdochiaceae</taxon>
        <taxon>Microdochium</taxon>
    </lineage>
</organism>
<dbReference type="PANTHER" id="PTHR35179">
    <property type="entry name" value="PROTEIN CBG02620"/>
    <property type="match status" value="1"/>
</dbReference>
<dbReference type="GeneID" id="70192271"/>
<feature type="region of interest" description="Disordered" evidence="1">
    <location>
        <begin position="264"/>
        <end position="299"/>
    </location>
</feature>
<evidence type="ECO:0000313" key="3">
    <source>
        <dbReference type="EMBL" id="KAH7020748.1"/>
    </source>
</evidence>
<keyword evidence="2" id="KW-0472">Membrane</keyword>
<feature type="transmembrane region" description="Helical" evidence="2">
    <location>
        <begin position="198"/>
        <end position="222"/>
    </location>
</feature>
<feature type="region of interest" description="Disordered" evidence="1">
    <location>
        <begin position="318"/>
        <end position="368"/>
    </location>
</feature>
<keyword evidence="2" id="KW-0812">Transmembrane</keyword>
<dbReference type="PANTHER" id="PTHR35179:SF1">
    <property type="entry name" value="INTEGRAL MEMBRANE PROTEIN"/>
    <property type="match status" value="1"/>
</dbReference>
<accession>A0A9P8XV44</accession>
<proteinExistence type="predicted"/>
<evidence type="ECO:0000313" key="4">
    <source>
        <dbReference type="Proteomes" id="UP000756346"/>
    </source>
</evidence>
<name>A0A9P8XV44_9PEZI</name>
<evidence type="ECO:0000256" key="2">
    <source>
        <dbReference type="SAM" id="Phobius"/>
    </source>
</evidence>